<comment type="similarity">
    <text evidence="2">Belongs to the nitronate monooxygenase family. NMO class I subfamily.</text>
</comment>
<dbReference type="EMBL" id="LR134355">
    <property type="protein sequence ID" value="VEG48631.1"/>
    <property type="molecule type" value="Genomic_DNA"/>
</dbReference>
<dbReference type="Proteomes" id="UP000282551">
    <property type="component" value="Chromosome"/>
</dbReference>
<keyword evidence="3" id="KW-0216">Detoxification</keyword>
<keyword evidence="5" id="KW-0288">FMN</keyword>
<accession>A0A448I7Z0</accession>
<dbReference type="InterPro" id="IPR013785">
    <property type="entry name" value="Aldolase_TIM"/>
</dbReference>
<dbReference type="GO" id="GO:0009636">
    <property type="term" value="P:response to toxic substance"/>
    <property type="evidence" value="ECO:0007669"/>
    <property type="project" value="UniProtKB-KW"/>
</dbReference>
<comment type="cofactor">
    <cofactor evidence="1">
        <name>FMN</name>
        <dbReference type="ChEBI" id="CHEBI:58210"/>
    </cofactor>
</comment>
<dbReference type="PANTHER" id="PTHR42747:SF3">
    <property type="entry name" value="NITRONATE MONOOXYGENASE-RELATED"/>
    <property type="match status" value="1"/>
</dbReference>
<dbReference type="OrthoDB" id="9778912at2"/>
<evidence type="ECO:0000256" key="4">
    <source>
        <dbReference type="ARBA" id="ARBA00022630"/>
    </source>
</evidence>
<keyword evidence="11" id="KW-1185">Reference proteome</keyword>
<evidence type="ECO:0000256" key="2">
    <source>
        <dbReference type="ARBA" id="ARBA00009881"/>
    </source>
</evidence>
<dbReference type="CDD" id="cd04730">
    <property type="entry name" value="NPD_like"/>
    <property type="match status" value="1"/>
</dbReference>
<dbReference type="Gene3D" id="3.20.20.70">
    <property type="entry name" value="Aldolase class I"/>
    <property type="match status" value="1"/>
</dbReference>
<evidence type="ECO:0000256" key="6">
    <source>
        <dbReference type="ARBA" id="ARBA00023002"/>
    </source>
</evidence>
<dbReference type="Pfam" id="PF03060">
    <property type="entry name" value="NMO"/>
    <property type="match status" value="1"/>
</dbReference>
<evidence type="ECO:0000313" key="11">
    <source>
        <dbReference type="Proteomes" id="UP000282551"/>
    </source>
</evidence>
<dbReference type="RefSeq" id="WP_126334413.1">
    <property type="nucleotide sequence ID" value="NZ_AP022604.1"/>
</dbReference>
<dbReference type="AlphaFoldDB" id="A0A448I7Z0"/>
<protein>
    <recommendedName>
        <fullName evidence="8">Propionate 3-nitronate monooxygenase</fullName>
    </recommendedName>
</protein>
<keyword evidence="6 10" id="KW-0560">Oxidoreductase</keyword>
<keyword evidence="7 10" id="KW-0503">Monooxygenase</keyword>
<dbReference type="GO" id="GO:0018580">
    <property type="term" value="F:nitronate monooxygenase activity"/>
    <property type="evidence" value="ECO:0007669"/>
    <property type="project" value="InterPro"/>
</dbReference>
<gene>
    <name evidence="10" type="ORF">NCTC10485_02930</name>
</gene>
<sequence length="338" mass="34209">MSFALADLAVPLIGAPMAGGPGTPALATAVSGAGGLGFLAAGYRSAQQVSEDLRAVRSAGAGPVGLNLFVPQPSTADPAEIDRYRAELATVAARYGVELGVPRWDDDGWTDKLEVVADLRPEVVSFTFALPDRAVLQRLSELGICTLMTVTTVAEARAAVAGGAAGLVVQGPEAGGHRGSWRPDERPATQPLGDLVAAVRHVVDVPIVAAGGLGTPETVAAVLARGADAAQLGTALLLSDEAGTNAVHRAALSCGEPSETAVTRAFSGRYARGLHNAFVDRFDAVAPGGYPEVHHLAAPLRRAAVAAGDPDWTNLWAGTAFAAAEAGPAAAVIAALTP</sequence>
<name>A0A448I7Z0_MYCCI</name>
<dbReference type="SUPFAM" id="SSF51412">
    <property type="entry name" value="Inosine monophosphate dehydrogenase (IMPDH)"/>
    <property type="match status" value="1"/>
</dbReference>
<comment type="catalytic activity">
    <reaction evidence="9">
        <text>3 propionate 3-nitronate + 3 O2 + H2O = 3 3-oxopropanoate + 2 nitrate + nitrite + H2O2 + 3 H(+)</text>
        <dbReference type="Rhea" id="RHEA:57332"/>
        <dbReference type="ChEBI" id="CHEBI:15377"/>
        <dbReference type="ChEBI" id="CHEBI:15378"/>
        <dbReference type="ChEBI" id="CHEBI:15379"/>
        <dbReference type="ChEBI" id="CHEBI:16240"/>
        <dbReference type="ChEBI" id="CHEBI:16301"/>
        <dbReference type="ChEBI" id="CHEBI:17632"/>
        <dbReference type="ChEBI" id="CHEBI:33190"/>
        <dbReference type="ChEBI" id="CHEBI:136067"/>
    </reaction>
</comment>
<keyword evidence="4" id="KW-0285">Flavoprotein</keyword>
<evidence type="ECO:0000256" key="5">
    <source>
        <dbReference type="ARBA" id="ARBA00022643"/>
    </source>
</evidence>
<evidence type="ECO:0000256" key="9">
    <source>
        <dbReference type="ARBA" id="ARBA00049401"/>
    </source>
</evidence>
<evidence type="ECO:0000256" key="3">
    <source>
        <dbReference type="ARBA" id="ARBA00022575"/>
    </source>
</evidence>
<proteinExistence type="inferred from homology"/>
<evidence type="ECO:0000256" key="1">
    <source>
        <dbReference type="ARBA" id="ARBA00001917"/>
    </source>
</evidence>
<organism evidence="10 11">
    <name type="scientific">Mycolicibacterium chitae</name>
    <name type="common">Mycobacterium chitae</name>
    <dbReference type="NCBI Taxonomy" id="1792"/>
    <lineage>
        <taxon>Bacteria</taxon>
        <taxon>Bacillati</taxon>
        <taxon>Actinomycetota</taxon>
        <taxon>Actinomycetes</taxon>
        <taxon>Mycobacteriales</taxon>
        <taxon>Mycobacteriaceae</taxon>
        <taxon>Mycolicibacterium</taxon>
    </lineage>
</organism>
<dbReference type="InterPro" id="IPR004136">
    <property type="entry name" value="NMO"/>
</dbReference>
<evidence type="ECO:0000313" key="10">
    <source>
        <dbReference type="EMBL" id="VEG48631.1"/>
    </source>
</evidence>
<reference evidence="10 11" key="1">
    <citation type="submission" date="2018-12" db="EMBL/GenBank/DDBJ databases">
        <authorList>
            <consortium name="Pathogen Informatics"/>
        </authorList>
    </citation>
    <scope>NUCLEOTIDE SEQUENCE [LARGE SCALE GENOMIC DNA]</scope>
    <source>
        <strain evidence="10 11">NCTC10485</strain>
    </source>
</reference>
<dbReference type="PANTHER" id="PTHR42747">
    <property type="entry name" value="NITRONATE MONOOXYGENASE-RELATED"/>
    <property type="match status" value="1"/>
</dbReference>
<evidence type="ECO:0000256" key="7">
    <source>
        <dbReference type="ARBA" id="ARBA00023033"/>
    </source>
</evidence>
<evidence type="ECO:0000256" key="8">
    <source>
        <dbReference type="ARBA" id="ARBA00031155"/>
    </source>
</evidence>